<dbReference type="PANTHER" id="PTHR40788:SF2">
    <property type="entry name" value="CLR5 DOMAIN-CONTAINING PROTEIN"/>
    <property type="match status" value="1"/>
</dbReference>
<sequence>MDPPEVDTPGCEFEPPLHTITAEQARAEASLMATSIFKNWKELQDIARRHEPNIQKRWTKSSVPKRKEILIDSFRVSARSSDTSNMPQTHNPDVAAWRNTHDLNTWKIRKTMVDENGRAINRTPFMWPHLNLEDLATKEPLLLMINARAHNPPDSFASADLASIGFGSSVGSIRFHKLVGYVMHFRGRKTADEYGQIFCAASDNCLIEALETRKVNTVAEGLWILEIQQRVYTFLVQCCRKILHDIPQTSLLDSTLAIQPQPPMPTATSTGGIQSLAVAILESQYKLPATIDFDRMEQVVDAKLEAAEDHLWSMREDPGYYESVVLEWEEHQLEQVQIQEEWGKAYPIFASFLTSKNDKWYREGLVAQIAVTAINMAEYWYVVWEKVVKLRKVHRIHQADVSPDSDLPADLARAFHELCYLLESHENIIKCCWEDCCFGCCVVCGYKGTCKPTCKTTESTHPDVSERKVLVIDNTPSMLQQGFMASPPMRKTFCRFPDPEDPFKSRIDYDRAPKAGAKRELCWLFEMLIQEWQRPMACRRTLLTELDNLTQKDVATRTYTSSWVADQIAEFSLVADCLHQISLYQPWASSFKYGMEQAFEDLQADFKNTTKYIRDIRCDVRLLAMGCPDKMSCGVPTEGRFSYPAAKRRTKENVEAMILAEFHLDNFWDSLWETLNDMGCLLSPRLKAVFERERQRTAPWIETPKPQRKQRVDHDYALSKPFGGLHLYETLDTNSKGVNKAIEKIKAKTKGKPHPAFGIQESTEETPEPIENLQPVLKVSKRALKVFRKLFFQPSVSDEPGEIEWKEFLHAMVSAGFTAVKLYGSVWHFQPLGLDVNRSIQFHEPHDHGSKITYTEARRFGRRLSRAYGWQGDTFQLAD</sequence>
<dbReference type="PANTHER" id="PTHR40788">
    <property type="entry name" value="CLR5 DOMAIN-CONTAINING PROTEIN-RELATED"/>
    <property type="match status" value="1"/>
</dbReference>
<protein>
    <submittedName>
        <fullName evidence="1">Uu.00g103730.m01.CDS01</fullName>
    </submittedName>
</protein>
<dbReference type="AlphaFoldDB" id="A0AAI8VDQ1"/>
<keyword evidence="2" id="KW-1185">Reference proteome</keyword>
<gene>
    <name evidence="1" type="ORF">KHLLAP_LOCUS3447</name>
</gene>
<dbReference type="EMBL" id="CAUWAG010000004">
    <property type="protein sequence ID" value="CAJ2502979.1"/>
    <property type="molecule type" value="Genomic_DNA"/>
</dbReference>
<proteinExistence type="predicted"/>
<evidence type="ECO:0000313" key="2">
    <source>
        <dbReference type="Proteomes" id="UP001295740"/>
    </source>
</evidence>
<evidence type="ECO:0000313" key="1">
    <source>
        <dbReference type="EMBL" id="CAJ2502979.1"/>
    </source>
</evidence>
<name>A0AAI8VDQ1_9PEZI</name>
<organism evidence="1 2">
    <name type="scientific">Anthostomella pinea</name>
    <dbReference type="NCBI Taxonomy" id="933095"/>
    <lineage>
        <taxon>Eukaryota</taxon>
        <taxon>Fungi</taxon>
        <taxon>Dikarya</taxon>
        <taxon>Ascomycota</taxon>
        <taxon>Pezizomycotina</taxon>
        <taxon>Sordariomycetes</taxon>
        <taxon>Xylariomycetidae</taxon>
        <taxon>Xylariales</taxon>
        <taxon>Xylariaceae</taxon>
        <taxon>Anthostomella</taxon>
    </lineage>
</organism>
<comment type="caution">
    <text evidence="1">The sequence shown here is derived from an EMBL/GenBank/DDBJ whole genome shotgun (WGS) entry which is preliminary data.</text>
</comment>
<reference evidence="1" key="1">
    <citation type="submission" date="2023-10" db="EMBL/GenBank/DDBJ databases">
        <authorList>
            <person name="Hackl T."/>
        </authorList>
    </citation>
    <scope>NUCLEOTIDE SEQUENCE</scope>
</reference>
<dbReference type="Proteomes" id="UP001295740">
    <property type="component" value="Unassembled WGS sequence"/>
</dbReference>
<accession>A0AAI8VDQ1</accession>